<evidence type="ECO:0000313" key="2">
    <source>
        <dbReference type="EMBL" id="KAJ1169563.1"/>
    </source>
</evidence>
<sequence length="145" mass="15685">MLKGFDVPQRTTEEEAGAQENQGDTEPPDEEETCCEDLWSPSIPDITQTPATTDGVLWQPVLPVNLVSVLCAYLTRFLPVFAVACKSYICFMHSSDTSFENGFLSKQELERESLLFGAVNHRSIHRGTEVAAAGGGSSGNMAEAG</sequence>
<reference evidence="2" key="1">
    <citation type="journal article" date="2022" name="bioRxiv">
        <title>Sequencing and chromosome-scale assembly of the giantPleurodeles waltlgenome.</title>
        <authorList>
            <person name="Brown T."/>
            <person name="Elewa A."/>
            <person name="Iarovenko S."/>
            <person name="Subramanian E."/>
            <person name="Araus A.J."/>
            <person name="Petzold A."/>
            <person name="Susuki M."/>
            <person name="Suzuki K.-i.T."/>
            <person name="Hayashi T."/>
            <person name="Toyoda A."/>
            <person name="Oliveira C."/>
            <person name="Osipova E."/>
            <person name="Leigh N.D."/>
            <person name="Simon A."/>
            <person name="Yun M.H."/>
        </authorList>
    </citation>
    <scope>NUCLEOTIDE SEQUENCE</scope>
    <source>
        <strain evidence="2">20211129_DDA</strain>
        <tissue evidence="2">Liver</tissue>
    </source>
</reference>
<comment type="caution">
    <text evidence="2">The sequence shown here is derived from an EMBL/GenBank/DDBJ whole genome shotgun (WGS) entry which is preliminary data.</text>
</comment>
<organism evidence="2 3">
    <name type="scientific">Pleurodeles waltl</name>
    <name type="common">Iberian ribbed newt</name>
    <dbReference type="NCBI Taxonomy" id="8319"/>
    <lineage>
        <taxon>Eukaryota</taxon>
        <taxon>Metazoa</taxon>
        <taxon>Chordata</taxon>
        <taxon>Craniata</taxon>
        <taxon>Vertebrata</taxon>
        <taxon>Euteleostomi</taxon>
        <taxon>Amphibia</taxon>
        <taxon>Batrachia</taxon>
        <taxon>Caudata</taxon>
        <taxon>Salamandroidea</taxon>
        <taxon>Salamandridae</taxon>
        <taxon>Pleurodelinae</taxon>
        <taxon>Pleurodeles</taxon>
    </lineage>
</organism>
<name>A0AAV7SZD1_PLEWA</name>
<evidence type="ECO:0000313" key="3">
    <source>
        <dbReference type="Proteomes" id="UP001066276"/>
    </source>
</evidence>
<dbReference type="AlphaFoldDB" id="A0AAV7SZD1"/>
<proteinExistence type="predicted"/>
<dbReference type="Proteomes" id="UP001066276">
    <property type="component" value="Chromosome 4_1"/>
</dbReference>
<evidence type="ECO:0000256" key="1">
    <source>
        <dbReference type="SAM" id="MobiDB-lite"/>
    </source>
</evidence>
<gene>
    <name evidence="2" type="ORF">NDU88_001456</name>
</gene>
<dbReference type="EMBL" id="JANPWB010000007">
    <property type="protein sequence ID" value="KAJ1169563.1"/>
    <property type="molecule type" value="Genomic_DNA"/>
</dbReference>
<protein>
    <submittedName>
        <fullName evidence="2">Uncharacterized protein</fullName>
    </submittedName>
</protein>
<feature type="region of interest" description="Disordered" evidence="1">
    <location>
        <begin position="1"/>
        <end position="34"/>
    </location>
</feature>
<accession>A0AAV7SZD1</accession>
<keyword evidence="3" id="KW-1185">Reference proteome</keyword>